<evidence type="ECO:0000256" key="6">
    <source>
        <dbReference type="ARBA" id="ARBA00009999"/>
    </source>
</evidence>
<evidence type="ECO:0000256" key="2">
    <source>
        <dbReference type="ARBA" id="ARBA00001936"/>
    </source>
</evidence>
<dbReference type="InterPro" id="IPR039356">
    <property type="entry name" value="YfbR/HDDC2"/>
</dbReference>
<sequence>MAGNSLGNILQFLELMGQLKHTPRTGWVHRQIPNPESIASHMYRMAIMTFLLGEKDNINRSRCMELALVHDMAECIVGDITPNCGIPREEKHRRENEAMKHLVTLTGNHGDYMYQLYKEYEKQETVESKLVKELDMFDMILQAYEYEKQVGTPLKLQEFFDSTKHKFKQPIIESLVNELNTQRNVYSKEHR</sequence>
<evidence type="ECO:0000256" key="4">
    <source>
        <dbReference type="ARBA" id="ARBA00001946"/>
    </source>
</evidence>
<dbReference type="SMART" id="SM00471">
    <property type="entry name" value="HDc"/>
    <property type="match status" value="1"/>
</dbReference>
<dbReference type="GO" id="GO:0046872">
    <property type="term" value="F:metal ion binding"/>
    <property type="evidence" value="ECO:0007669"/>
    <property type="project" value="UniProtKB-KW"/>
</dbReference>
<evidence type="ECO:0000256" key="5">
    <source>
        <dbReference type="ARBA" id="ARBA00004074"/>
    </source>
</evidence>
<comment type="catalytic activity">
    <reaction evidence="1">
        <text>a 2'-deoxyribonucleoside 5'-phosphate + H2O = a 2'-deoxyribonucleoside + phosphate</text>
        <dbReference type="Rhea" id="RHEA:36167"/>
        <dbReference type="ChEBI" id="CHEBI:15377"/>
        <dbReference type="ChEBI" id="CHEBI:18274"/>
        <dbReference type="ChEBI" id="CHEBI:43474"/>
        <dbReference type="ChEBI" id="CHEBI:65317"/>
        <dbReference type="EC" id="3.1.3.89"/>
    </reaction>
</comment>
<reference evidence="17" key="1">
    <citation type="submission" date="2015-12" db="EMBL/GenBank/DDBJ databases">
        <title>De novo transcriptome assembly of four potential Pierce s Disease insect vectors from Arizona vineyards.</title>
        <authorList>
            <person name="Tassone E.E."/>
        </authorList>
    </citation>
    <scope>NUCLEOTIDE SEQUENCE</scope>
</reference>
<protein>
    <recommendedName>
        <fullName evidence="9">5'-deoxynucleotidase HDDC2</fullName>
        <ecNumber evidence="8">3.1.3.89</ecNumber>
    </recommendedName>
    <alternativeName>
        <fullName evidence="13">HD domain-containing protein 2</fullName>
    </alternativeName>
</protein>
<gene>
    <name evidence="17" type="ORF">g.5549</name>
    <name evidence="15" type="ORF">g.5550</name>
    <name evidence="18" type="ORF">g.5551</name>
    <name evidence="16" type="ORF">g.5553</name>
</gene>
<dbReference type="EMBL" id="GEDC01002666">
    <property type="protein sequence ID" value="JAS34632.1"/>
    <property type="molecule type" value="Transcribed_RNA"/>
</dbReference>
<dbReference type="PANTHER" id="PTHR11845:SF13">
    <property type="entry name" value="5'-DEOXYNUCLEOTIDASE HDDC2"/>
    <property type="match status" value="1"/>
</dbReference>
<evidence type="ECO:0000256" key="3">
    <source>
        <dbReference type="ARBA" id="ARBA00001941"/>
    </source>
</evidence>
<dbReference type="InterPro" id="IPR006674">
    <property type="entry name" value="HD_domain"/>
</dbReference>
<dbReference type="Gene3D" id="1.10.3210.10">
    <property type="entry name" value="Hypothetical protein af1432"/>
    <property type="match status" value="1"/>
</dbReference>
<evidence type="ECO:0000256" key="12">
    <source>
        <dbReference type="ARBA" id="ARBA00022842"/>
    </source>
</evidence>
<evidence type="ECO:0000256" key="11">
    <source>
        <dbReference type="ARBA" id="ARBA00022801"/>
    </source>
</evidence>
<keyword evidence="12" id="KW-0460">Magnesium</keyword>
<dbReference type="EMBL" id="GEDC01018754">
    <property type="protein sequence ID" value="JAS18544.1"/>
    <property type="molecule type" value="Transcribed_RNA"/>
</dbReference>
<dbReference type="GO" id="GO:0002953">
    <property type="term" value="F:5'-deoxynucleotidase activity"/>
    <property type="evidence" value="ECO:0007669"/>
    <property type="project" value="UniProtKB-EC"/>
</dbReference>
<dbReference type="EMBL" id="GEDC01026810">
    <property type="protein sequence ID" value="JAS10488.1"/>
    <property type="molecule type" value="Transcribed_RNA"/>
</dbReference>
<dbReference type="EMBL" id="GEDC01029972">
    <property type="protein sequence ID" value="JAS07326.1"/>
    <property type="molecule type" value="Transcribed_RNA"/>
</dbReference>
<dbReference type="EC" id="3.1.3.89" evidence="8"/>
<evidence type="ECO:0000256" key="9">
    <source>
        <dbReference type="ARBA" id="ARBA00015933"/>
    </source>
</evidence>
<evidence type="ECO:0000313" key="17">
    <source>
        <dbReference type="EMBL" id="JAS18544.1"/>
    </source>
</evidence>
<evidence type="ECO:0000256" key="7">
    <source>
        <dbReference type="ARBA" id="ARBA00011738"/>
    </source>
</evidence>
<keyword evidence="10" id="KW-0479">Metal-binding</keyword>
<comment type="similarity">
    <text evidence="6">Belongs to the HDDC2 family.</text>
</comment>
<dbReference type="Pfam" id="PF13023">
    <property type="entry name" value="HD_3"/>
    <property type="match status" value="1"/>
</dbReference>
<evidence type="ECO:0000313" key="18">
    <source>
        <dbReference type="EMBL" id="JAS34632.1"/>
    </source>
</evidence>
<comment type="cofactor">
    <cofactor evidence="2">
        <name>Mn(2+)</name>
        <dbReference type="ChEBI" id="CHEBI:29035"/>
    </cofactor>
</comment>
<comment type="function">
    <text evidence="5">Catalyzes the dephosphorylation of the nucleoside 5'-monophosphates deoxyadenosine monophosphate (dAMP), deoxycytidine monophosphate (dCMP), deoxyguanosine monophosphate (dGMP) and deoxythymidine monophosphate (dTMP).</text>
</comment>
<evidence type="ECO:0000259" key="14">
    <source>
        <dbReference type="SMART" id="SM00471"/>
    </source>
</evidence>
<comment type="subunit">
    <text evidence="7">Homodimer.</text>
</comment>
<dbReference type="SUPFAM" id="SSF109604">
    <property type="entry name" value="HD-domain/PDEase-like"/>
    <property type="match status" value="1"/>
</dbReference>
<dbReference type="FunFam" id="1.10.3210.10:FF:000011">
    <property type="entry name" value="HD domain-containing protein 2"/>
    <property type="match status" value="1"/>
</dbReference>
<proteinExistence type="inferred from homology"/>
<evidence type="ECO:0000256" key="1">
    <source>
        <dbReference type="ARBA" id="ARBA00001638"/>
    </source>
</evidence>
<dbReference type="InterPro" id="IPR003607">
    <property type="entry name" value="HD/PDEase_dom"/>
</dbReference>
<feature type="domain" description="HD/PDEase" evidence="14">
    <location>
        <begin position="34"/>
        <end position="149"/>
    </location>
</feature>
<evidence type="ECO:0000256" key="13">
    <source>
        <dbReference type="ARBA" id="ARBA00032735"/>
    </source>
</evidence>
<evidence type="ECO:0000313" key="16">
    <source>
        <dbReference type="EMBL" id="JAS10488.1"/>
    </source>
</evidence>
<evidence type="ECO:0000256" key="10">
    <source>
        <dbReference type="ARBA" id="ARBA00022723"/>
    </source>
</evidence>
<comment type="cofactor">
    <cofactor evidence="3">
        <name>Co(2+)</name>
        <dbReference type="ChEBI" id="CHEBI:48828"/>
    </cofactor>
</comment>
<evidence type="ECO:0000256" key="8">
    <source>
        <dbReference type="ARBA" id="ARBA00012964"/>
    </source>
</evidence>
<dbReference type="GO" id="GO:0005737">
    <property type="term" value="C:cytoplasm"/>
    <property type="evidence" value="ECO:0007669"/>
    <property type="project" value="TreeGrafter"/>
</dbReference>
<evidence type="ECO:0000313" key="15">
    <source>
        <dbReference type="EMBL" id="JAS07326.1"/>
    </source>
</evidence>
<dbReference type="GO" id="GO:0009159">
    <property type="term" value="P:deoxyribonucleoside monophosphate catabolic process"/>
    <property type="evidence" value="ECO:0007669"/>
    <property type="project" value="UniProtKB-ARBA"/>
</dbReference>
<organism evidence="17">
    <name type="scientific">Clastoptera arizonana</name>
    <name type="common">Arizona spittle bug</name>
    <dbReference type="NCBI Taxonomy" id="38151"/>
    <lineage>
        <taxon>Eukaryota</taxon>
        <taxon>Metazoa</taxon>
        <taxon>Ecdysozoa</taxon>
        <taxon>Arthropoda</taxon>
        <taxon>Hexapoda</taxon>
        <taxon>Insecta</taxon>
        <taxon>Pterygota</taxon>
        <taxon>Neoptera</taxon>
        <taxon>Paraneoptera</taxon>
        <taxon>Hemiptera</taxon>
        <taxon>Auchenorrhyncha</taxon>
        <taxon>Cercopoidea</taxon>
        <taxon>Clastopteridae</taxon>
        <taxon>Clastoptera</taxon>
    </lineage>
</organism>
<comment type="cofactor">
    <cofactor evidence="4">
        <name>Mg(2+)</name>
        <dbReference type="ChEBI" id="CHEBI:18420"/>
    </cofactor>
</comment>
<dbReference type="AlphaFoldDB" id="A0A1B6CYP5"/>
<name>A0A1B6CYP5_9HEMI</name>
<keyword evidence="11" id="KW-0378">Hydrolase</keyword>
<accession>A0A1B6CYP5</accession>
<dbReference type="PANTHER" id="PTHR11845">
    <property type="entry name" value="5'-DEOXYNUCLEOTIDASE HDDC2"/>
    <property type="match status" value="1"/>
</dbReference>